<keyword evidence="3" id="KW-0732">Signal</keyword>
<evidence type="ECO:0000256" key="7">
    <source>
        <dbReference type="PROSITE-ProRule" id="PRU01240"/>
    </source>
</evidence>
<feature type="region of interest" description="Disordered" evidence="8">
    <location>
        <begin position="220"/>
        <end position="239"/>
    </location>
</feature>
<evidence type="ECO:0000256" key="5">
    <source>
        <dbReference type="ARBA" id="ARBA00022825"/>
    </source>
</evidence>
<keyword evidence="2 7" id="KW-0645">Protease</keyword>
<keyword evidence="5 7" id="KW-0720">Serine protease</keyword>
<dbReference type="Gene3D" id="3.30.70.80">
    <property type="entry name" value="Peptidase S8 propeptide/proteinase inhibitor I9"/>
    <property type="match status" value="1"/>
</dbReference>
<reference evidence="12 13" key="1">
    <citation type="journal article" date="2014" name="Science">
        <title>Plant genetics. Early allopolyploid evolution in the post-Neolithic Brassica napus oilseed genome.</title>
        <authorList>
            <person name="Chalhoub B."/>
            <person name="Denoeud F."/>
            <person name="Liu S."/>
            <person name="Parkin I.A."/>
            <person name="Tang H."/>
            <person name="Wang X."/>
            <person name="Chiquet J."/>
            <person name="Belcram H."/>
            <person name="Tong C."/>
            <person name="Samans B."/>
            <person name="Correa M."/>
            <person name="Da Silva C."/>
            <person name="Just J."/>
            <person name="Falentin C."/>
            <person name="Koh C.S."/>
            <person name="Le Clainche I."/>
            <person name="Bernard M."/>
            <person name="Bento P."/>
            <person name="Noel B."/>
            <person name="Labadie K."/>
            <person name="Alberti A."/>
            <person name="Charles M."/>
            <person name="Arnaud D."/>
            <person name="Guo H."/>
            <person name="Daviaud C."/>
            <person name="Alamery S."/>
            <person name="Jabbari K."/>
            <person name="Zhao M."/>
            <person name="Edger P.P."/>
            <person name="Chelaifa H."/>
            <person name="Tack D."/>
            <person name="Lassalle G."/>
            <person name="Mestiri I."/>
            <person name="Schnel N."/>
            <person name="Le Paslier M.C."/>
            <person name="Fan G."/>
            <person name="Renault V."/>
            <person name="Bayer P.E."/>
            <person name="Golicz A.A."/>
            <person name="Manoli S."/>
            <person name="Lee T.H."/>
            <person name="Thi V.H."/>
            <person name="Chalabi S."/>
            <person name="Hu Q."/>
            <person name="Fan C."/>
            <person name="Tollenaere R."/>
            <person name="Lu Y."/>
            <person name="Battail C."/>
            <person name="Shen J."/>
            <person name="Sidebottom C.H."/>
            <person name="Wang X."/>
            <person name="Canaguier A."/>
            <person name="Chauveau A."/>
            <person name="Berard A."/>
            <person name="Deniot G."/>
            <person name="Guan M."/>
            <person name="Liu Z."/>
            <person name="Sun F."/>
            <person name="Lim Y.P."/>
            <person name="Lyons E."/>
            <person name="Town C.D."/>
            <person name="Bancroft I."/>
            <person name="Wang X."/>
            <person name="Meng J."/>
            <person name="Ma J."/>
            <person name="Pires J.C."/>
            <person name="King G.J."/>
            <person name="Brunel D."/>
            <person name="Delourme R."/>
            <person name="Renard M."/>
            <person name="Aury J.M."/>
            <person name="Adams K.L."/>
            <person name="Batley J."/>
            <person name="Snowdon R.J."/>
            <person name="Tost J."/>
            <person name="Edwards D."/>
            <person name="Zhou Y."/>
            <person name="Hua W."/>
            <person name="Sharpe A.G."/>
            <person name="Paterson A.H."/>
            <person name="Guan C."/>
            <person name="Wincker P."/>
        </authorList>
    </citation>
    <scope>NUCLEOTIDE SEQUENCE [LARGE SCALE GENOMIC DNA]</scope>
    <source>
        <strain evidence="13">cv. Darmor-bzh</strain>
    </source>
</reference>
<feature type="domain" description="Peptidase S8/S53" evidence="9">
    <location>
        <begin position="140"/>
        <end position="620"/>
    </location>
</feature>
<evidence type="ECO:0000256" key="1">
    <source>
        <dbReference type="ARBA" id="ARBA00011073"/>
    </source>
</evidence>
<dbReference type="InterPro" id="IPR015500">
    <property type="entry name" value="Peptidase_S8_subtilisin-rel"/>
</dbReference>
<dbReference type="MEROPS" id="S08.A09"/>
<dbReference type="PANTHER" id="PTHR10795">
    <property type="entry name" value="PROPROTEIN CONVERTASE SUBTILISIN/KEXIN"/>
    <property type="match status" value="1"/>
</dbReference>
<dbReference type="PROSITE" id="PS00138">
    <property type="entry name" value="SUBTILASE_SER"/>
    <property type="match status" value="1"/>
</dbReference>
<dbReference type="GO" id="GO:0005576">
    <property type="term" value="C:extracellular region"/>
    <property type="evidence" value="ECO:0000318"/>
    <property type="project" value="GO_Central"/>
</dbReference>
<evidence type="ECO:0000259" key="10">
    <source>
        <dbReference type="Pfam" id="PF05922"/>
    </source>
</evidence>
<dbReference type="CDD" id="cd04852">
    <property type="entry name" value="Peptidases_S8_3"/>
    <property type="match status" value="1"/>
</dbReference>
<dbReference type="PROSITE" id="PS51892">
    <property type="entry name" value="SUBTILASE"/>
    <property type="match status" value="1"/>
</dbReference>
<proteinExistence type="inferred from homology"/>
<dbReference type="GO" id="GO:0006508">
    <property type="term" value="P:proteolysis"/>
    <property type="evidence" value="ECO:0007669"/>
    <property type="project" value="UniProtKB-KW"/>
</dbReference>
<dbReference type="InterPro" id="IPR034197">
    <property type="entry name" value="Peptidases_S8_3"/>
</dbReference>
<dbReference type="PRINTS" id="PR00723">
    <property type="entry name" value="SUBTILISIN"/>
</dbReference>
<evidence type="ECO:0000256" key="8">
    <source>
        <dbReference type="SAM" id="MobiDB-lite"/>
    </source>
</evidence>
<evidence type="ECO:0000313" key="12">
    <source>
        <dbReference type="EMBL" id="CDY57477.1"/>
    </source>
</evidence>
<dbReference type="EMBL" id="LK033580">
    <property type="protein sequence ID" value="CDY57477.1"/>
    <property type="molecule type" value="Genomic_DNA"/>
</dbReference>
<dbReference type="InterPro" id="IPR045051">
    <property type="entry name" value="SBT"/>
</dbReference>
<dbReference type="InterPro" id="IPR037045">
    <property type="entry name" value="S8pro/Inhibitor_I9_sf"/>
</dbReference>
<evidence type="ECO:0000313" key="13">
    <source>
        <dbReference type="Proteomes" id="UP000028999"/>
    </source>
</evidence>
<feature type="domain" description="Subtilisin-like protease fibronectin type-III" evidence="11">
    <location>
        <begin position="680"/>
        <end position="778"/>
    </location>
</feature>
<keyword evidence="13" id="KW-1185">Reference proteome</keyword>
<feature type="domain" description="Inhibitor I9" evidence="10">
    <location>
        <begin position="34"/>
        <end position="112"/>
    </location>
</feature>
<sequence>MFTTYLSSSFSLIVILFTSLIFISISSLQTPKHYVVYMGNPIEADVHNSEAYYLQMLDTLLPREESERRKGVHHYKHAFRGFSAMLTEEEAAALSGHDEVVSVFEDPMLQLHTTRSWDFLDSLSGESSSFPIYNSFHGSSDIIIGVVDTGENTITSLTLLNRDSQEIDSRSIWPESPSFSDKGFGEIPSKWKGICMEGPDFNKSSCNRKLIGARYYKSTGATSARDSNGHGTHTASTAAGAHVVEASDRGLARGTAKGGQPGCRIAAYKTCTADGCPGSAMLKAMDDAVHDGVDIISISIGLNAAFKSDYLSDPIAIGAFHAELKGIMVIASAGNDGPIASTVTNVAPWLFTVAASNIDRDFQSSVILGSGKVIRGAGIHFSNSTRPKAYSLVYARNAAAASKPVEDARTCLPGSLDPKKVSGKVIVCVMPRDAVTTKQIIKVVVEDAGARGLILVNQKEKIRASDFGHFPFSEVDMTDGYKILKYMLHTKSPTVTIVPTVEVKPTKPAPVVAFFSSRGPASLTENILKPDVMAPGVLILAALPPPKTAKPSTPKFGLASGTSMSCPHVSGAAAFVKAQRPSWTPSMIKSALMTTAITYDNMRRPVTNTSGLTSTPHETGAGEISPQRAINPGLVFETTTQDYLQYLCYFGYSQKTISKTLNKATKFSCPKKTSKDLISNINYPSISIGNLRRGQRKMIERSVTNVGPERNVTYVAHIEAPEGLVVKVAPKRLVFGENVDKVSYKVWFYGEKSASKRYHHGSLEWSDGYHSVRSVFSVNIN</sequence>
<keyword evidence="4 7" id="KW-0378">Hydrolase</keyword>
<evidence type="ECO:0000256" key="3">
    <source>
        <dbReference type="ARBA" id="ARBA00022729"/>
    </source>
</evidence>
<protein>
    <submittedName>
        <fullName evidence="12">BnaAnng14590D protein</fullName>
    </submittedName>
</protein>
<comment type="similarity">
    <text evidence="1 7">Belongs to the peptidase S8 family.</text>
</comment>
<dbReference type="InterPro" id="IPR041469">
    <property type="entry name" value="Subtilisin-like_FN3"/>
</dbReference>
<accession>A0A078J472</accession>
<dbReference type="InterPro" id="IPR010259">
    <property type="entry name" value="S8pro/Inhibitor_I9"/>
</dbReference>
<dbReference type="Gene3D" id="3.50.30.30">
    <property type="match status" value="1"/>
</dbReference>
<evidence type="ECO:0000256" key="6">
    <source>
        <dbReference type="PIRSR" id="PIRSR615500-1"/>
    </source>
</evidence>
<dbReference type="CDD" id="cd02120">
    <property type="entry name" value="PA_subtilisin_like"/>
    <property type="match status" value="1"/>
</dbReference>
<dbReference type="InterPro" id="IPR000209">
    <property type="entry name" value="Peptidase_S8/S53_dom"/>
</dbReference>
<dbReference type="Proteomes" id="UP000028999">
    <property type="component" value="Unassembled WGS sequence"/>
</dbReference>
<dbReference type="OMA" id="KVCTEDE"/>
<evidence type="ECO:0000259" key="9">
    <source>
        <dbReference type="Pfam" id="PF00082"/>
    </source>
</evidence>
<dbReference type="Gene3D" id="2.60.40.2310">
    <property type="match status" value="1"/>
</dbReference>
<dbReference type="FunFam" id="3.50.30.30:FF:000005">
    <property type="entry name" value="subtilisin-like protease SBT1.5"/>
    <property type="match status" value="1"/>
</dbReference>
<dbReference type="PaxDb" id="3708-A0A078J472"/>
<name>A0A078J472_BRANA</name>
<dbReference type="Pfam" id="PF05922">
    <property type="entry name" value="Inhibitor_I9"/>
    <property type="match status" value="1"/>
</dbReference>
<dbReference type="InterPro" id="IPR023828">
    <property type="entry name" value="Peptidase_S8_Ser-AS"/>
</dbReference>
<dbReference type="Gramene" id="CDY57477">
    <property type="protein sequence ID" value="CDY57477"/>
    <property type="gene ID" value="GSBRNA2T00022265001"/>
</dbReference>
<feature type="active site" description="Charge relay system" evidence="6 7">
    <location>
        <position position="148"/>
    </location>
</feature>
<dbReference type="Pfam" id="PF00082">
    <property type="entry name" value="Peptidase_S8"/>
    <property type="match status" value="1"/>
</dbReference>
<dbReference type="SUPFAM" id="SSF52743">
    <property type="entry name" value="Subtilisin-like"/>
    <property type="match status" value="1"/>
</dbReference>
<dbReference type="Pfam" id="PF17766">
    <property type="entry name" value="fn3_6"/>
    <property type="match status" value="1"/>
</dbReference>
<feature type="active site" description="Charge relay system" evidence="6 7">
    <location>
        <position position="230"/>
    </location>
</feature>
<evidence type="ECO:0000256" key="4">
    <source>
        <dbReference type="ARBA" id="ARBA00022801"/>
    </source>
</evidence>
<organism evidence="12 13">
    <name type="scientific">Brassica napus</name>
    <name type="common">Rape</name>
    <dbReference type="NCBI Taxonomy" id="3708"/>
    <lineage>
        <taxon>Eukaryota</taxon>
        <taxon>Viridiplantae</taxon>
        <taxon>Streptophyta</taxon>
        <taxon>Embryophyta</taxon>
        <taxon>Tracheophyta</taxon>
        <taxon>Spermatophyta</taxon>
        <taxon>Magnoliopsida</taxon>
        <taxon>eudicotyledons</taxon>
        <taxon>Gunneridae</taxon>
        <taxon>Pentapetalae</taxon>
        <taxon>rosids</taxon>
        <taxon>malvids</taxon>
        <taxon>Brassicales</taxon>
        <taxon>Brassicaceae</taxon>
        <taxon>Brassiceae</taxon>
        <taxon>Brassica</taxon>
    </lineage>
</organism>
<feature type="active site" description="Charge relay system" evidence="6 7">
    <location>
        <position position="563"/>
    </location>
</feature>
<dbReference type="Gene3D" id="3.40.50.200">
    <property type="entry name" value="Peptidase S8/S53 domain"/>
    <property type="match status" value="1"/>
</dbReference>
<dbReference type="InterPro" id="IPR036852">
    <property type="entry name" value="Peptidase_S8/S53_dom_sf"/>
</dbReference>
<dbReference type="AlphaFoldDB" id="A0A078J472"/>
<feature type="compositionally biased region" description="Low complexity" evidence="8">
    <location>
        <begin position="229"/>
        <end position="239"/>
    </location>
</feature>
<dbReference type="GO" id="GO:0004252">
    <property type="term" value="F:serine-type endopeptidase activity"/>
    <property type="evidence" value="ECO:0000318"/>
    <property type="project" value="GO_Central"/>
</dbReference>
<gene>
    <name evidence="12" type="primary">BnaAnng14590D</name>
    <name evidence="12" type="ORF">GSBRNA2T00022265001</name>
</gene>
<evidence type="ECO:0000256" key="2">
    <source>
        <dbReference type="ARBA" id="ARBA00022670"/>
    </source>
</evidence>
<evidence type="ECO:0000259" key="11">
    <source>
        <dbReference type="Pfam" id="PF17766"/>
    </source>
</evidence>